<dbReference type="PANTHER" id="PTHR31286">
    <property type="entry name" value="GLYCINE-RICH CELL WALL STRUCTURAL PROTEIN 1.8-LIKE"/>
    <property type="match status" value="1"/>
</dbReference>
<feature type="region of interest" description="Disordered" evidence="1">
    <location>
        <begin position="343"/>
        <end position="377"/>
    </location>
</feature>
<protein>
    <recommendedName>
        <fullName evidence="3">Zinc knuckle CX2CX4HX4C domain-containing protein</fullName>
    </recommendedName>
</protein>
<feature type="compositionally biased region" description="Basic and acidic residues" evidence="1">
    <location>
        <begin position="86"/>
        <end position="99"/>
    </location>
</feature>
<feature type="compositionally biased region" description="Polar residues" evidence="1">
    <location>
        <begin position="366"/>
        <end position="377"/>
    </location>
</feature>
<sequence>MEFRTAPTFESIGDALGRTVAVDIEHSRVLVVVDAFQELCFETTLNFKGGEFYDGEEAAISLRYEKLFGYCPLCSSMCHKEEKCPLAKKASPEKKREAGEGNNGWYDGGKHDDRARSYKGVVINGNQNQQHKERDGRDYYGKGKGKMMEATDSKWVKVADRGNKGSFTNHRNYRGDGDGAPKEVAQEEGEIKTDETTKKTLPSHDFQEELAKTQAAGLEVISDPIDAEKGLQMIKSLVAEPPVLEEDKVMDMDECKAIFLEHGIDTDAAYDLQDYSEVEFEEMLKEQEDGEAIQVGLEIGNIEEEKETVAGEAVKRQGTRKRLFKPSTTGSTKMRIDYALVSPRKRVQAKVGTRHGENSKQHENKGTSNPKTGMQKT</sequence>
<reference evidence="2" key="1">
    <citation type="submission" date="2019-12" db="EMBL/GenBank/DDBJ databases">
        <title>Genome sequencing and annotation of Brassica cretica.</title>
        <authorList>
            <person name="Studholme D.J."/>
            <person name="Sarris P.F."/>
        </authorList>
    </citation>
    <scope>NUCLEOTIDE SEQUENCE</scope>
    <source>
        <strain evidence="2">PFS-102/07</strain>
        <tissue evidence="2">Leaf</tissue>
    </source>
</reference>
<gene>
    <name evidence="2" type="ORF">F2Q70_00026282</name>
</gene>
<feature type="region of interest" description="Disordered" evidence="1">
    <location>
        <begin position="166"/>
        <end position="201"/>
    </location>
</feature>
<feature type="compositionally biased region" description="Basic and acidic residues" evidence="1">
    <location>
        <begin position="173"/>
        <end position="198"/>
    </location>
</feature>
<feature type="compositionally biased region" description="Basic and acidic residues" evidence="1">
    <location>
        <begin position="354"/>
        <end position="365"/>
    </location>
</feature>
<organism evidence="2">
    <name type="scientific">Brassica cretica</name>
    <name type="common">Mustard</name>
    <dbReference type="NCBI Taxonomy" id="69181"/>
    <lineage>
        <taxon>Eukaryota</taxon>
        <taxon>Viridiplantae</taxon>
        <taxon>Streptophyta</taxon>
        <taxon>Embryophyta</taxon>
        <taxon>Tracheophyta</taxon>
        <taxon>Spermatophyta</taxon>
        <taxon>Magnoliopsida</taxon>
        <taxon>eudicotyledons</taxon>
        <taxon>Gunneridae</taxon>
        <taxon>Pentapetalae</taxon>
        <taxon>rosids</taxon>
        <taxon>malvids</taxon>
        <taxon>Brassicales</taxon>
        <taxon>Brassicaceae</taxon>
        <taxon>Brassiceae</taxon>
        <taxon>Brassica</taxon>
    </lineage>
</organism>
<feature type="region of interest" description="Disordered" evidence="1">
    <location>
        <begin position="123"/>
        <end position="144"/>
    </location>
</feature>
<evidence type="ECO:0008006" key="3">
    <source>
        <dbReference type="Google" id="ProtNLM"/>
    </source>
</evidence>
<evidence type="ECO:0000256" key="1">
    <source>
        <dbReference type="SAM" id="MobiDB-lite"/>
    </source>
</evidence>
<name>A0A8S9L907_BRACR</name>
<evidence type="ECO:0000313" key="2">
    <source>
        <dbReference type="EMBL" id="KAF2601916.1"/>
    </source>
</evidence>
<feature type="compositionally biased region" description="Basic and acidic residues" evidence="1">
    <location>
        <begin position="130"/>
        <end position="144"/>
    </location>
</feature>
<dbReference type="EMBL" id="QGKY02000094">
    <property type="protein sequence ID" value="KAF2601916.1"/>
    <property type="molecule type" value="Genomic_DNA"/>
</dbReference>
<dbReference type="PANTHER" id="PTHR31286:SF113">
    <property type="entry name" value="DUF4283 DOMAIN-CONTAINING PROTEIN"/>
    <property type="match status" value="1"/>
</dbReference>
<proteinExistence type="predicted"/>
<dbReference type="AlphaFoldDB" id="A0A8S9L907"/>
<comment type="caution">
    <text evidence="2">The sequence shown here is derived from an EMBL/GenBank/DDBJ whole genome shotgun (WGS) entry which is preliminary data.</text>
</comment>
<accession>A0A8S9L907</accession>
<dbReference type="InterPro" id="IPR040256">
    <property type="entry name" value="At4g02000-like"/>
</dbReference>
<feature type="region of interest" description="Disordered" evidence="1">
    <location>
        <begin position="86"/>
        <end position="111"/>
    </location>
</feature>